<feature type="repeat" description="RCC1" evidence="3">
    <location>
        <begin position="338"/>
        <end position="389"/>
    </location>
</feature>
<dbReference type="PANTHER" id="PTHR22872:SF2">
    <property type="entry name" value="INHIBITOR OF BRUTON TYROSINE KINASE"/>
    <property type="match status" value="1"/>
</dbReference>
<feature type="repeat" description="RCC1" evidence="3">
    <location>
        <begin position="505"/>
        <end position="556"/>
    </location>
</feature>
<feature type="domain" description="HECT" evidence="5">
    <location>
        <begin position="810"/>
        <end position="878"/>
    </location>
</feature>
<sequence>MESGHHTALPVVQESSHPYSDDTSISGHVKIPGAEGLRVEFDRQCSTERRHDPLMLMDGTGRNISVRSGREWGDWSQELRVSGDELRWRFTSDGSVNGWGWRFTVYPIMPLAAPMDMLSDRTVLSRPSIDLVTCLLDFKLETTNNRGIVPRLAAALAACAQLSSLGAHQRMWALKKLRKLMMTHFGANINVSLLIASPTGEMPDDPKDFNVSLSGTALASLVKGLPEMLQRQYEYEEPIVRSGKHLMHSAFFKVHKWLWFRRYCTAARVAQALEQRTVLPSGFCDEVLKKVQEMGVEGEVASRTHETHDVFKRENDEQLLLWLNRHADDWTLSWGGSGQILGWGHNHRGQLGGVEGAKVKQPISCESLAALRPVQLIGGEQTLFAVTGDGKVYATGYGAGGRLGIGGSESMAAPTLLDPCDRPRVIESLRGKDIVDIAAGGAHSACVTSAGELYTWGKGRYGRLGHGDSEDQTRPKLVETLKGMRVVDVACGSGDAQTLCITDDDCVWSWGDGDYGKLGRGGSDGCKVPVKIEALQVLGVCKVECGSQFSVALTKGKGDYHRLGHGTDDHVRRPRRVTALQGKKIVSVACGSLHCVACTDTGEVYTWGDNDEGQLGDGTTNAIQRPRLVAALQGKKINRVACGSAHSLAWSTSKPVNAGRLPSNVPMEYSQLTCIAIATLRNRLILLHHFSDLFCPSLPMFELQQGPEEQLASGGLCGPDMLRGVLVSSAKVSYVTSFTWEAAFRKVIQATMIRDRQHGPVIEINRIQVKRSRSKGGLAGPDGIKSVFGQNGSVALLMQTPNGRDESGSSRDCYMLNPTLHSHVSQNMFRFLGILLGIAIRTGSPLSLTLAEPVWKQLAGMPLSVADLMEVDKDYVPGRWTWLITTLALVTSMSQVGGLGSYQHSHQ</sequence>
<evidence type="ECO:0000259" key="5">
    <source>
        <dbReference type="Pfam" id="PF00632"/>
    </source>
</evidence>
<dbReference type="SUPFAM" id="SSF50985">
    <property type="entry name" value="RCC1/BLIP-II"/>
    <property type="match status" value="1"/>
</dbReference>
<dbReference type="Gene3D" id="3.90.1750.10">
    <property type="entry name" value="Hect, E3 ligase catalytic domains"/>
    <property type="match status" value="1"/>
</dbReference>
<feature type="repeat" description="RCC1" evidence="3">
    <location>
        <begin position="390"/>
        <end position="450"/>
    </location>
</feature>
<dbReference type="InterPro" id="IPR000569">
    <property type="entry name" value="HECT_dom"/>
</dbReference>
<proteinExistence type="predicted"/>
<evidence type="ECO:0000313" key="6">
    <source>
        <dbReference type="EMBL" id="KAK2160077.1"/>
    </source>
</evidence>
<accession>A0AAD9JVJ7</accession>
<dbReference type="Pfam" id="PF00632">
    <property type="entry name" value="HECT"/>
    <property type="match status" value="1"/>
</dbReference>
<evidence type="ECO:0000256" key="2">
    <source>
        <dbReference type="ARBA" id="ARBA00022786"/>
    </source>
</evidence>
<protein>
    <recommendedName>
        <fullName evidence="5">HECT domain-containing protein</fullName>
    </recommendedName>
</protein>
<gene>
    <name evidence="6" type="ORF">NP493_1668g00000</name>
</gene>
<reference evidence="6" key="1">
    <citation type="journal article" date="2023" name="Mol. Biol. Evol.">
        <title>Third-Generation Sequencing Reveals the Adaptive Role of the Epigenome in Three Deep-Sea Polychaetes.</title>
        <authorList>
            <person name="Perez M."/>
            <person name="Aroh O."/>
            <person name="Sun Y."/>
            <person name="Lan Y."/>
            <person name="Juniper S.K."/>
            <person name="Young C.R."/>
            <person name="Angers B."/>
            <person name="Qian P.Y."/>
        </authorList>
    </citation>
    <scope>NUCLEOTIDE SEQUENCE</scope>
    <source>
        <strain evidence="6">R07B-5</strain>
    </source>
</reference>
<name>A0AAD9JVJ7_RIDPI</name>
<dbReference type="PROSITE" id="PS50012">
    <property type="entry name" value="RCC1_3"/>
    <property type="match status" value="6"/>
</dbReference>
<feature type="region of interest" description="Disordered" evidence="4">
    <location>
        <begin position="1"/>
        <end position="23"/>
    </location>
</feature>
<dbReference type="InterPro" id="IPR051625">
    <property type="entry name" value="Signaling_Regulatory_Domain"/>
</dbReference>
<feature type="repeat" description="RCC1" evidence="3">
    <location>
        <begin position="550"/>
        <end position="601"/>
    </location>
</feature>
<dbReference type="GO" id="GO:0004842">
    <property type="term" value="F:ubiquitin-protein transferase activity"/>
    <property type="evidence" value="ECO:0007669"/>
    <property type="project" value="InterPro"/>
</dbReference>
<evidence type="ECO:0000256" key="3">
    <source>
        <dbReference type="PROSITE-ProRule" id="PRU00235"/>
    </source>
</evidence>
<evidence type="ECO:0000256" key="1">
    <source>
        <dbReference type="ARBA" id="ARBA00022737"/>
    </source>
</evidence>
<organism evidence="6 7">
    <name type="scientific">Ridgeia piscesae</name>
    <name type="common">Tubeworm</name>
    <dbReference type="NCBI Taxonomy" id="27915"/>
    <lineage>
        <taxon>Eukaryota</taxon>
        <taxon>Metazoa</taxon>
        <taxon>Spiralia</taxon>
        <taxon>Lophotrochozoa</taxon>
        <taxon>Annelida</taxon>
        <taxon>Polychaeta</taxon>
        <taxon>Sedentaria</taxon>
        <taxon>Canalipalpata</taxon>
        <taxon>Sabellida</taxon>
        <taxon>Siboglinidae</taxon>
        <taxon>Ridgeia</taxon>
    </lineage>
</organism>
<comment type="caution">
    <text evidence="6">The sequence shown here is derived from an EMBL/GenBank/DDBJ whole genome shotgun (WGS) entry which is preliminary data.</text>
</comment>
<dbReference type="EMBL" id="JAODUO010001671">
    <property type="protein sequence ID" value="KAK2160077.1"/>
    <property type="molecule type" value="Genomic_DNA"/>
</dbReference>
<dbReference type="InterPro" id="IPR009091">
    <property type="entry name" value="RCC1/BLIP-II"/>
</dbReference>
<dbReference type="SUPFAM" id="SSF56204">
    <property type="entry name" value="Hect, E3 ligase catalytic domain"/>
    <property type="match status" value="1"/>
</dbReference>
<dbReference type="Pfam" id="PF00415">
    <property type="entry name" value="RCC1"/>
    <property type="match status" value="5"/>
</dbReference>
<feature type="repeat" description="RCC1" evidence="3">
    <location>
        <begin position="602"/>
        <end position="653"/>
    </location>
</feature>
<dbReference type="InterPro" id="IPR035983">
    <property type="entry name" value="Hect_E3_ubiquitin_ligase"/>
</dbReference>
<evidence type="ECO:0000256" key="4">
    <source>
        <dbReference type="SAM" id="MobiDB-lite"/>
    </source>
</evidence>
<keyword evidence="7" id="KW-1185">Reference proteome</keyword>
<keyword evidence="1" id="KW-0677">Repeat</keyword>
<dbReference type="AlphaFoldDB" id="A0AAD9JVJ7"/>
<dbReference type="Proteomes" id="UP001209878">
    <property type="component" value="Unassembled WGS sequence"/>
</dbReference>
<dbReference type="Gene3D" id="2.130.10.30">
    <property type="entry name" value="Regulator of chromosome condensation 1/beta-lactamase-inhibitor protein II"/>
    <property type="match status" value="1"/>
</dbReference>
<keyword evidence="2" id="KW-0833">Ubl conjugation pathway</keyword>
<evidence type="ECO:0000313" key="7">
    <source>
        <dbReference type="Proteomes" id="UP001209878"/>
    </source>
</evidence>
<feature type="compositionally biased region" description="Polar residues" evidence="4">
    <location>
        <begin position="13"/>
        <end position="23"/>
    </location>
</feature>
<dbReference type="PRINTS" id="PR00633">
    <property type="entry name" value="RCCNDNSATION"/>
</dbReference>
<dbReference type="InterPro" id="IPR000408">
    <property type="entry name" value="Reg_chr_condens"/>
</dbReference>
<dbReference type="PANTHER" id="PTHR22872">
    <property type="entry name" value="BTK-BINDING PROTEIN-RELATED"/>
    <property type="match status" value="1"/>
</dbReference>
<feature type="repeat" description="RCC1" evidence="3">
    <location>
        <begin position="451"/>
        <end position="502"/>
    </location>
</feature>